<proteinExistence type="predicted"/>
<evidence type="ECO:0000313" key="1">
    <source>
        <dbReference type="EMBL" id="KAF7840961.1"/>
    </source>
</evidence>
<dbReference type="OrthoDB" id="1112844at2759"/>
<protein>
    <submittedName>
        <fullName evidence="1">TMV resistance protein N-like</fullName>
    </submittedName>
</protein>
<accession>A0A835CGS1</accession>
<evidence type="ECO:0000313" key="2">
    <source>
        <dbReference type="Proteomes" id="UP000634136"/>
    </source>
</evidence>
<gene>
    <name evidence="1" type="ORF">G2W53_003259</name>
</gene>
<comment type="caution">
    <text evidence="1">The sequence shown here is derived from an EMBL/GenBank/DDBJ whole genome shotgun (WGS) entry which is preliminary data.</text>
</comment>
<dbReference type="AlphaFoldDB" id="A0A835CGS1"/>
<organism evidence="1 2">
    <name type="scientific">Senna tora</name>
    <dbReference type="NCBI Taxonomy" id="362788"/>
    <lineage>
        <taxon>Eukaryota</taxon>
        <taxon>Viridiplantae</taxon>
        <taxon>Streptophyta</taxon>
        <taxon>Embryophyta</taxon>
        <taxon>Tracheophyta</taxon>
        <taxon>Spermatophyta</taxon>
        <taxon>Magnoliopsida</taxon>
        <taxon>eudicotyledons</taxon>
        <taxon>Gunneridae</taxon>
        <taxon>Pentapetalae</taxon>
        <taxon>rosids</taxon>
        <taxon>fabids</taxon>
        <taxon>Fabales</taxon>
        <taxon>Fabaceae</taxon>
        <taxon>Caesalpinioideae</taxon>
        <taxon>Cassia clade</taxon>
        <taxon>Senna</taxon>
    </lineage>
</organism>
<keyword evidence="2" id="KW-1185">Reference proteome</keyword>
<dbReference type="EMBL" id="JAAIUW010000002">
    <property type="protein sequence ID" value="KAF7840961.1"/>
    <property type="molecule type" value="Genomic_DNA"/>
</dbReference>
<name>A0A835CGS1_9FABA</name>
<dbReference type="Proteomes" id="UP000634136">
    <property type="component" value="Unassembled WGS sequence"/>
</dbReference>
<sequence>MMDSSKVLMLISTIALYKALRFITASLHASSPVATTSNNAIPISTVDSSSDIVHFPKLKIIDVSYSDHLISLPYLSQAPNIEEVWAIGCENLVQIHSPTVLPKLEDICSNYSEKLRCVSIGRKMNGSVGLVAVYKGFDLLNLSFNKLTIKLFISDDHEGICGVQFKVVSVPFTNIENGGAIKLAGQSLRSLLPFVRIVRWEDMSESENFKNRFGTCQFSSELDNYNLERTVSLSSIAFWIWWMSEFPTRAHPHLNFLHKNFDLSLLGIESQPISKHSQTINLRSNTRCRFDQSLEVERSSKDLSAFWRKWMDSMLWSLSTAMMRTFRVLPPNVAISSLRVLKWTDFRISMRSSIRLERSS</sequence>
<reference evidence="1" key="1">
    <citation type="submission" date="2020-09" db="EMBL/GenBank/DDBJ databases">
        <title>Genome-Enabled Discovery of Anthraquinone Biosynthesis in Senna tora.</title>
        <authorList>
            <person name="Kang S.-H."/>
            <person name="Pandey R.P."/>
            <person name="Lee C.-M."/>
            <person name="Sim J.-S."/>
            <person name="Jeong J.-T."/>
            <person name="Choi B.-S."/>
            <person name="Jung M."/>
            <person name="Ginzburg D."/>
            <person name="Zhao K."/>
            <person name="Won S.Y."/>
            <person name="Oh T.-J."/>
            <person name="Yu Y."/>
            <person name="Kim N.-H."/>
            <person name="Lee O.R."/>
            <person name="Lee T.-H."/>
            <person name="Bashyal P."/>
            <person name="Kim T.-S."/>
            <person name="Lee W.-H."/>
            <person name="Kawkins C."/>
            <person name="Kim C.-K."/>
            <person name="Kim J.S."/>
            <person name="Ahn B.O."/>
            <person name="Rhee S.Y."/>
            <person name="Sohng J.K."/>
        </authorList>
    </citation>
    <scope>NUCLEOTIDE SEQUENCE</scope>
    <source>
        <tissue evidence="1">Leaf</tissue>
    </source>
</reference>